<protein>
    <submittedName>
        <fullName evidence="2">Uncharacterized protein</fullName>
    </submittedName>
</protein>
<dbReference type="GO" id="GO:0016491">
    <property type="term" value="F:oxidoreductase activity"/>
    <property type="evidence" value="ECO:0007669"/>
    <property type="project" value="InterPro"/>
</dbReference>
<sequence length="271" mass="30161">MGHDIATTINYYNDPGDGTPPTPVYVGSTQVTNERPMIPVTVTVTDVSGREDQFTLDTHGFQYHTRPSAEEGFYDEHTIRTNYYPECEQLLKDVTCAALVLPFGHQVRRGPAHWHSLGQNNTNSRGPLHRAHVDQSYDGAVLRLREQFPDPAEAEKMMKGRWQIINAALADATTVPDTDLVAASIIHTKTGRQQESWTVKPCPEATAVGGGGGHRWYFRYRQMPEQVVLIKCFDSDETVKARRAVHCAVEDSGAGSGGNRESVEVRCLVFY</sequence>
<comment type="similarity">
    <text evidence="1">Belongs to the asaB hydroxylase/desaturase family.</text>
</comment>
<evidence type="ECO:0000256" key="1">
    <source>
        <dbReference type="ARBA" id="ARBA00023604"/>
    </source>
</evidence>
<gene>
    <name evidence="2" type="ORF">C8A00DRAFT_40918</name>
</gene>
<organism evidence="2 3">
    <name type="scientific">Chaetomidium leptoderma</name>
    <dbReference type="NCBI Taxonomy" id="669021"/>
    <lineage>
        <taxon>Eukaryota</taxon>
        <taxon>Fungi</taxon>
        <taxon>Dikarya</taxon>
        <taxon>Ascomycota</taxon>
        <taxon>Pezizomycotina</taxon>
        <taxon>Sordariomycetes</taxon>
        <taxon>Sordariomycetidae</taxon>
        <taxon>Sordariales</taxon>
        <taxon>Chaetomiaceae</taxon>
        <taxon>Chaetomidium</taxon>
    </lineage>
</organism>
<dbReference type="Proteomes" id="UP001302745">
    <property type="component" value="Unassembled WGS sequence"/>
</dbReference>
<comment type="caution">
    <text evidence="2">The sequence shown here is derived from an EMBL/GenBank/DDBJ whole genome shotgun (WGS) entry which is preliminary data.</text>
</comment>
<name>A0AAN6VTI8_9PEZI</name>
<dbReference type="EMBL" id="MU856864">
    <property type="protein sequence ID" value="KAK4156611.1"/>
    <property type="molecule type" value="Genomic_DNA"/>
</dbReference>
<reference evidence="2" key="2">
    <citation type="submission" date="2023-05" db="EMBL/GenBank/DDBJ databases">
        <authorList>
            <consortium name="Lawrence Berkeley National Laboratory"/>
            <person name="Steindorff A."/>
            <person name="Hensen N."/>
            <person name="Bonometti L."/>
            <person name="Westerberg I."/>
            <person name="Brannstrom I.O."/>
            <person name="Guillou S."/>
            <person name="Cros-Aarteil S."/>
            <person name="Calhoun S."/>
            <person name="Haridas S."/>
            <person name="Kuo A."/>
            <person name="Mondo S."/>
            <person name="Pangilinan J."/>
            <person name="Riley R."/>
            <person name="Labutti K."/>
            <person name="Andreopoulos B."/>
            <person name="Lipzen A."/>
            <person name="Chen C."/>
            <person name="Yanf M."/>
            <person name="Daum C."/>
            <person name="Ng V."/>
            <person name="Clum A."/>
            <person name="Ohm R."/>
            <person name="Martin F."/>
            <person name="Silar P."/>
            <person name="Natvig D."/>
            <person name="Lalanne C."/>
            <person name="Gautier V."/>
            <person name="Ament-Velasquez S.L."/>
            <person name="Kruys A."/>
            <person name="Hutchinson M.I."/>
            <person name="Powell A.J."/>
            <person name="Barry K."/>
            <person name="Miller A.N."/>
            <person name="Grigoriev I.V."/>
            <person name="Debuchy R."/>
            <person name="Gladieux P."/>
            <person name="Thoren M.H."/>
            <person name="Johannesson H."/>
        </authorList>
    </citation>
    <scope>NUCLEOTIDE SEQUENCE</scope>
    <source>
        <strain evidence="2">CBS 538.74</strain>
    </source>
</reference>
<evidence type="ECO:0000313" key="3">
    <source>
        <dbReference type="Proteomes" id="UP001302745"/>
    </source>
</evidence>
<dbReference type="InterPro" id="IPR044053">
    <property type="entry name" value="AsaB-like"/>
</dbReference>
<reference evidence="2" key="1">
    <citation type="journal article" date="2023" name="Mol. Phylogenet. Evol.">
        <title>Genome-scale phylogeny and comparative genomics of the fungal order Sordariales.</title>
        <authorList>
            <person name="Hensen N."/>
            <person name="Bonometti L."/>
            <person name="Westerberg I."/>
            <person name="Brannstrom I.O."/>
            <person name="Guillou S."/>
            <person name="Cros-Aarteil S."/>
            <person name="Calhoun S."/>
            <person name="Haridas S."/>
            <person name="Kuo A."/>
            <person name="Mondo S."/>
            <person name="Pangilinan J."/>
            <person name="Riley R."/>
            <person name="LaButti K."/>
            <person name="Andreopoulos B."/>
            <person name="Lipzen A."/>
            <person name="Chen C."/>
            <person name="Yan M."/>
            <person name="Daum C."/>
            <person name="Ng V."/>
            <person name="Clum A."/>
            <person name="Steindorff A."/>
            <person name="Ohm R.A."/>
            <person name="Martin F."/>
            <person name="Silar P."/>
            <person name="Natvig D.O."/>
            <person name="Lalanne C."/>
            <person name="Gautier V."/>
            <person name="Ament-Velasquez S.L."/>
            <person name="Kruys A."/>
            <person name="Hutchinson M.I."/>
            <person name="Powell A.J."/>
            <person name="Barry K."/>
            <person name="Miller A.N."/>
            <person name="Grigoriev I.V."/>
            <person name="Debuchy R."/>
            <person name="Gladieux P."/>
            <person name="Hiltunen Thoren M."/>
            <person name="Johannesson H."/>
        </authorList>
    </citation>
    <scope>NUCLEOTIDE SEQUENCE</scope>
    <source>
        <strain evidence="2">CBS 538.74</strain>
    </source>
</reference>
<dbReference type="AlphaFoldDB" id="A0AAN6VTI8"/>
<accession>A0AAN6VTI8</accession>
<dbReference type="PANTHER" id="PTHR34598">
    <property type="entry name" value="BLL6449 PROTEIN"/>
    <property type="match status" value="1"/>
</dbReference>
<evidence type="ECO:0000313" key="2">
    <source>
        <dbReference type="EMBL" id="KAK4156611.1"/>
    </source>
</evidence>
<dbReference type="PANTHER" id="PTHR34598:SF3">
    <property type="entry name" value="OXIDOREDUCTASE AN1597"/>
    <property type="match status" value="1"/>
</dbReference>
<keyword evidence="3" id="KW-1185">Reference proteome</keyword>
<dbReference type="NCBIfam" id="NF041278">
    <property type="entry name" value="CmcJ_NvfI_EfuI"/>
    <property type="match status" value="1"/>
</dbReference>
<proteinExistence type="inferred from homology"/>